<dbReference type="NCBIfam" id="TIGR02206">
    <property type="entry name" value="intg_mem_TP0381"/>
    <property type="match status" value="1"/>
</dbReference>
<feature type="transmembrane region" description="Helical" evidence="1">
    <location>
        <begin position="141"/>
        <end position="163"/>
    </location>
</feature>
<accession>A0A0A0I4H7</accession>
<dbReference type="OrthoDB" id="9813172at2"/>
<dbReference type="EMBL" id="JENJ01000045">
    <property type="protein sequence ID" value="KGM95201.1"/>
    <property type="molecule type" value="Genomic_DNA"/>
</dbReference>
<feature type="transmembrane region" description="Helical" evidence="1">
    <location>
        <begin position="112"/>
        <end position="129"/>
    </location>
</feature>
<evidence type="ECO:0000256" key="1">
    <source>
        <dbReference type="SAM" id="Phobius"/>
    </source>
</evidence>
<protein>
    <submittedName>
        <fullName evidence="2">Membrane protein</fullName>
    </submittedName>
</protein>
<keyword evidence="1" id="KW-0812">Transmembrane</keyword>
<gene>
    <name evidence="2" type="ORF">Z968_09680</name>
</gene>
<organism evidence="2 3">
    <name type="scientific">Clostridium novyi A str. 4552</name>
    <dbReference type="NCBI Taxonomy" id="1444289"/>
    <lineage>
        <taxon>Bacteria</taxon>
        <taxon>Bacillati</taxon>
        <taxon>Bacillota</taxon>
        <taxon>Clostridia</taxon>
        <taxon>Eubacteriales</taxon>
        <taxon>Clostridiaceae</taxon>
        <taxon>Clostridium</taxon>
    </lineage>
</organism>
<dbReference type="Proteomes" id="UP000030012">
    <property type="component" value="Unassembled WGS sequence"/>
</dbReference>
<name>A0A0A0I4H7_CLONO</name>
<keyword evidence="1" id="KW-1133">Transmembrane helix</keyword>
<dbReference type="RefSeq" id="WP_039255839.1">
    <property type="nucleotide sequence ID" value="NZ_JENJ01000045.1"/>
</dbReference>
<comment type="caution">
    <text evidence="2">The sequence shown here is derived from an EMBL/GenBank/DDBJ whole genome shotgun (WGS) entry which is preliminary data.</text>
</comment>
<dbReference type="Pfam" id="PF14808">
    <property type="entry name" value="TMEM164"/>
    <property type="match status" value="1"/>
</dbReference>
<proteinExistence type="predicted"/>
<evidence type="ECO:0000313" key="3">
    <source>
        <dbReference type="Proteomes" id="UP000030012"/>
    </source>
</evidence>
<reference evidence="2 3" key="1">
    <citation type="submission" date="2014-01" db="EMBL/GenBank/DDBJ databases">
        <title>Plasmidome dynamics in the species complex Clostridium novyi sensu lato converts strains of independent lineages into distinctly different pathogens.</title>
        <authorList>
            <person name="Skarin H."/>
            <person name="Segerman B."/>
        </authorList>
    </citation>
    <scope>NUCLEOTIDE SEQUENCE [LARGE SCALE GENOMIC DNA]</scope>
    <source>
        <strain evidence="2 3">4552</strain>
    </source>
</reference>
<feature type="transmembrane region" description="Helical" evidence="1">
    <location>
        <begin position="88"/>
        <end position="105"/>
    </location>
</feature>
<dbReference type="InterPro" id="IPR011737">
    <property type="entry name" value="CHP02206_TP0381"/>
</dbReference>
<feature type="transmembrane region" description="Helical" evidence="1">
    <location>
        <begin position="175"/>
        <end position="193"/>
    </location>
</feature>
<sequence length="244" mass="28984">MTFLNNSYIFWKTLDESENLSLFSHAHIVSLIIITLLCIFIYIYRNSLMEDSKEKFISHGIAYILILHQISIYLWYISNDKFVLQECLPLYPCRISVILSIIMLFNKSKKIFDILYFWGLGGASIALIFHDTTLYPFPHYIFIQFFISHGGIVISVLFMMFVHKYRPNLNSLKKTFIYTSLYFAVTIQVNYLTNSNYCYLRENPNLYSFNFISKNQLFICICTMLSFFLFFYILYIPFKDKDST</sequence>
<feature type="transmembrane region" description="Helical" evidence="1">
    <location>
        <begin position="20"/>
        <end position="44"/>
    </location>
</feature>
<keyword evidence="1" id="KW-0472">Membrane</keyword>
<dbReference type="AlphaFoldDB" id="A0A0A0I4H7"/>
<feature type="transmembrane region" description="Helical" evidence="1">
    <location>
        <begin position="56"/>
        <end position="76"/>
    </location>
</feature>
<evidence type="ECO:0000313" key="2">
    <source>
        <dbReference type="EMBL" id="KGM95201.1"/>
    </source>
</evidence>
<feature type="transmembrane region" description="Helical" evidence="1">
    <location>
        <begin position="216"/>
        <end position="238"/>
    </location>
</feature>